<dbReference type="SUPFAM" id="SSF50993">
    <property type="entry name" value="Peptidase/esterase 'gauge' domain"/>
    <property type="match status" value="1"/>
</dbReference>
<evidence type="ECO:0000256" key="6">
    <source>
        <dbReference type="RuleBase" id="RU368024"/>
    </source>
</evidence>
<dbReference type="OMA" id="DGCKNAN"/>
<dbReference type="Gene3D" id="2.130.10.120">
    <property type="entry name" value="Prolyl oligopeptidase, N-terminal domain"/>
    <property type="match status" value="1"/>
</dbReference>
<dbReference type="GO" id="GO:0004252">
    <property type="term" value="F:serine-type endopeptidase activity"/>
    <property type="evidence" value="ECO:0007669"/>
    <property type="project" value="UniProtKB-UniRule"/>
</dbReference>
<evidence type="ECO:0000259" key="8">
    <source>
        <dbReference type="Pfam" id="PF02897"/>
    </source>
</evidence>
<comment type="catalytic activity">
    <reaction evidence="1">
        <text>Hydrolysis of Pro-|-Xaa &gt;&gt; Ala-|-Xaa in oligopeptides.</text>
        <dbReference type="EC" id="3.4.21.26"/>
    </reaction>
</comment>
<evidence type="ECO:0000256" key="1">
    <source>
        <dbReference type="ARBA" id="ARBA00001070"/>
    </source>
</evidence>
<organism evidence="9 10">
    <name type="scientific">Thecamonas trahens ATCC 50062</name>
    <dbReference type="NCBI Taxonomy" id="461836"/>
    <lineage>
        <taxon>Eukaryota</taxon>
        <taxon>Apusozoa</taxon>
        <taxon>Apusomonadida</taxon>
        <taxon>Apusomonadidae</taxon>
        <taxon>Thecamonas</taxon>
    </lineage>
</organism>
<evidence type="ECO:0000256" key="3">
    <source>
        <dbReference type="ARBA" id="ARBA00022670"/>
    </source>
</evidence>
<evidence type="ECO:0000313" key="9">
    <source>
        <dbReference type="EMBL" id="KNC54642.1"/>
    </source>
</evidence>
<dbReference type="FunFam" id="2.130.10.120:FF:000001">
    <property type="entry name" value="Prolyl endopeptidase"/>
    <property type="match status" value="1"/>
</dbReference>
<dbReference type="Pfam" id="PF02897">
    <property type="entry name" value="Peptidase_S9_N"/>
    <property type="match status" value="1"/>
</dbReference>
<dbReference type="PANTHER" id="PTHR42881">
    <property type="entry name" value="PROLYL ENDOPEPTIDASE"/>
    <property type="match status" value="1"/>
</dbReference>
<evidence type="ECO:0000256" key="2">
    <source>
        <dbReference type="ARBA" id="ARBA00005228"/>
    </source>
</evidence>
<proteinExistence type="inferred from homology"/>
<comment type="similarity">
    <text evidence="2 6">Belongs to the peptidase S9A family.</text>
</comment>
<evidence type="ECO:0000256" key="5">
    <source>
        <dbReference type="ARBA" id="ARBA00022825"/>
    </source>
</evidence>
<dbReference type="InterPro" id="IPR002471">
    <property type="entry name" value="Pept_S9_AS"/>
</dbReference>
<dbReference type="InterPro" id="IPR029058">
    <property type="entry name" value="AB_hydrolase_fold"/>
</dbReference>
<feature type="domain" description="Peptidase S9A N-terminal" evidence="8">
    <location>
        <begin position="9"/>
        <end position="447"/>
    </location>
</feature>
<dbReference type="OrthoDB" id="248387at2759"/>
<dbReference type="Pfam" id="PF00326">
    <property type="entry name" value="Peptidase_S9"/>
    <property type="match status" value="1"/>
</dbReference>
<keyword evidence="3 6" id="KW-0645">Protease</keyword>
<dbReference type="Proteomes" id="UP000054408">
    <property type="component" value="Unassembled WGS sequence"/>
</dbReference>
<dbReference type="PRINTS" id="PR00862">
    <property type="entry name" value="PROLIGOPTASE"/>
</dbReference>
<dbReference type="EMBL" id="GL349438">
    <property type="protein sequence ID" value="KNC54642.1"/>
    <property type="molecule type" value="Genomic_DNA"/>
</dbReference>
<gene>
    <name evidence="9" type="ORF">AMSG_11653</name>
</gene>
<dbReference type="eggNOG" id="KOG2237">
    <property type="taxonomic scope" value="Eukaryota"/>
</dbReference>
<evidence type="ECO:0000259" key="7">
    <source>
        <dbReference type="Pfam" id="PF00326"/>
    </source>
</evidence>
<dbReference type="PANTHER" id="PTHR42881:SF2">
    <property type="entry name" value="PROLYL ENDOPEPTIDASE"/>
    <property type="match status" value="1"/>
</dbReference>
<sequence length="728" mass="79171">MASRKYTYPACRRDEQVVETLFETPVADPYRHLEDPDAEETATFVAEQNKVTSAYLEQCAGRERLVEKMTAAYDYPKAGVPFRKGPAYYRHRNSGLQNQYVMYKADALDTPANDWSVFLDVNTLSDDGTAALRASAFSHDGSLFAYGISRGGSDWQTVAFKDAATGAELDDSLEWVKFSGYTFTHDNAGVFYSRYDAPASLTSAAVASSADNAAGTETDKLEFQKVYYHAMGTPQADDKLVYHDATVADQFYGVNLSDDGLTVILSISSGCDPVNKVYIAPLADVLAAPSAADIAWNKLVDNFEAGYDFVANDGPVFYFKTNLDAPRYRVVSLDTSVAIPEPATTPRDAFTELVPQSTTGDVLQFAMAVGADKLVVSWMRDVKEILEIFELASGTRIADVPLPGVGTVASVSGARQYETFTFKFVSFLYPGSSFEYSLSSGEARLIDSTEVPGFDLDAYTATQEFYYSKDGTRIPMFVIAPKDLVRDGSAPALLYGYGGFNISLTPYFSVFRLIFVSEFKGVLAIANIRGGGEYGEEWHKAGSLGNKRNCFDDFAAAATHLFDAGYTSAPRLAINGGSNGGLLVAACFNQFPHLFGAAVADVGVLDMLRFHKFSVGSAWCSDYGNAEATEREFRVLHAYSPLHNVRAPASGYVPALLLTTGDHDDRVVPLHSLKFIAQVQHTLGHLDAPLMIRVEVKAGHGAGKPTSKIIEEAADKYAFMALALDVEL</sequence>
<evidence type="ECO:0000313" key="10">
    <source>
        <dbReference type="Proteomes" id="UP000054408"/>
    </source>
</evidence>
<accession>A0A0L0DQT3</accession>
<dbReference type="InterPro" id="IPR023302">
    <property type="entry name" value="Pept_S9A_N"/>
</dbReference>
<dbReference type="InterPro" id="IPR051167">
    <property type="entry name" value="Prolyl_oligopep/macrocyclase"/>
</dbReference>
<dbReference type="GO" id="GO:0070012">
    <property type="term" value="F:oligopeptidase activity"/>
    <property type="evidence" value="ECO:0007669"/>
    <property type="project" value="TreeGrafter"/>
</dbReference>
<keyword evidence="4 6" id="KW-0378">Hydrolase</keyword>
<reference evidence="9 10" key="1">
    <citation type="submission" date="2010-05" db="EMBL/GenBank/DDBJ databases">
        <title>The Genome Sequence of Thecamonas trahens ATCC 50062.</title>
        <authorList>
            <consortium name="The Broad Institute Genome Sequencing Platform"/>
            <person name="Russ C."/>
            <person name="Cuomo C."/>
            <person name="Shea T."/>
            <person name="Young S.K."/>
            <person name="Zeng Q."/>
            <person name="Koehrsen M."/>
            <person name="Haas B."/>
            <person name="Borodovsky M."/>
            <person name="Guigo R."/>
            <person name="Alvarado L."/>
            <person name="Berlin A."/>
            <person name="Bochicchio J."/>
            <person name="Borenstein D."/>
            <person name="Chapman S."/>
            <person name="Chen Z."/>
            <person name="Freedman E."/>
            <person name="Gellesch M."/>
            <person name="Goldberg J."/>
            <person name="Griggs A."/>
            <person name="Gujja S."/>
            <person name="Heilman E."/>
            <person name="Heiman D."/>
            <person name="Hepburn T."/>
            <person name="Howarth C."/>
            <person name="Jen D."/>
            <person name="Larson L."/>
            <person name="Mehta T."/>
            <person name="Park D."/>
            <person name="Pearson M."/>
            <person name="Roberts A."/>
            <person name="Saif S."/>
            <person name="Shenoy N."/>
            <person name="Sisk P."/>
            <person name="Stolte C."/>
            <person name="Sykes S."/>
            <person name="Thomson T."/>
            <person name="Walk T."/>
            <person name="White J."/>
            <person name="Yandava C."/>
            <person name="Burger G."/>
            <person name="Gray M.W."/>
            <person name="Holland P.W.H."/>
            <person name="King N."/>
            <person name="Lang F.B.F."/>
            <person name="Roger A.J."/>
            <person name="Ruiz-Trillo I."/>
            <person name="Lander E."/>
            <person name="Nusbaum C."/>
        </authorList>
    </citation>
    <scope>NUCLEOTIDE SEQUENCE [LARGE SCALE GENOMIC DNA]</scope>
    <source>
        <strain evidence="9 10">ATCC 50062</strain>
    </source>
</reference>
<dbReference type="AlphaFoldDB" id="A0A0L0DQT3"/>
<dbReference type="EC" id="3.4.21.-" evidence="6"/>
<dbReference type="InterPro" id="IPR002470">
    <property type="entry name" value="Peptidase_S9A"/>
</dbReference>
<dbReference type="GO" id="GO:0005829">
    <property type="term" value="C:cytosol"/>
    <property type="evidence" value="ECO:0007669"/>
    <property type="project" value="TreeGrafter"/>
</dbReference>
<name>A0A0L0DQT3_THETB</name>
<keyword evidence="10" id="KW-1185">Reference proteome</keyword>
<dbReference type="FunFam" id="3.40.50.1820:FF:000005">
    <property type="entry name" value="Prolyl endopeptidase"/>
    <property type="match status" value="1"/>
</dbReference>
<dbReference type="GeneID" id="25569568"/>
<protein>
    <recommendedName>
        <fullName evidence="6">Prolyl endopeptidase</fullName>
        <ecNumber evidence="6">3.4.21.-</ecNumber>
    </recommendedName>
</protein>
<evidence type="ECO:0000256" key="4">
    <source>
        <dbReference type="ARBA" id="ARBA00022801"/>
    </source>
</evidence>
<feature type="domain" description="Peptidase S9 prolyl oligopeptidase catalytic" evidence="7">
    <location>
        <begin position="507"/>
        <end position="724"/>
    </location>
</feature>
<dbReference type="Gene3D" id="3.40.50.1820">
    <property type="entry name" value="alpha/beta hydrolase"/>
    <property type="match status" value="1"/>
</dbReference>
<dbReference type="InterPro" id="IPR001375">
    <property type="entry name" value="Peptidase_S9_cat"/>
</dbReference>
<dbReference type="RefSeq" id="XP_013761763.1">
    <property type="nucleotide sequence ID" value="XM_013906309.1"/>
</dbReference>
<dbReference type="PROSITE" id="PS00708">
    <property type="entry name" value="PRO_ENDOPEP_SER"/>
    <property type="match status" value="1"/>
</dbReference>
<keyword evidence="5 6" id="KW-0720">Serine protease</keyword>
<dbReference type="GO" id="GO:0006508">
    <property type="term" value="P:proteolysis"/>
    <property type="evidence" value="ECO:0007669"/>
    <property type="project" value="UniProtKB-KW"/>
</dbReference>
<dbReference type="SUPFAM" id="SSF53474">
    <property type="entry name" value="alpha/beta-Hydrolases"/>
    <property type="match status" value="1"/>
</dbReference>